<dbReference type="GO" id="GO:0005524">
    <property type="term" value="F:ATP binding"/>
    <property type="evidence" value="ECO:0007669"/>
    <property type="project" value="UniProtKB-KW"/>
</dbReference>
<comment type="caution">
    <text evidence="2">The sequence shown here is derived from an EMBL/GenBank/DDBJ whole genome shotgun (WGS) entry which is preliminary data.</text>
</comment>
<name>A0ABS6YGX0_9BACT</name>
<reference evidence="2 3" key="1">
    <citation type="submission" date="2021-07" db="EMBL/GenBank/DDBJ databases">
        <title>Genomic diversity and antimicrobial resistance of Prevotella spp. isolated from chronic lung disease airways.</title>
        <authorList>
            <person name="Webb K.A."/>
            <person name="Olagoke O.S."/>
            <person name="Baird T."/>
            <person name="Neill J."/>
            <person name="Pham A."/>
            <person name="Wells T.J."/>
            <person name="Ramsay K.A."/>
            <person name="Bell S.C."/>
            <person name="Sarovich D.S."/>
            <person name="Price E.P."/>
        </authorList>
    </citation>
    <scope>NUCLEOTIDE SEQUENCE [LARGE SCALE GENOMIC DNA]</scope>
    <source>
        <strain evidence="2 3">SCHI0011.S.12</strain>
    </source>
</reference>
<evidence type="ECO:0000259" key="1">
    <source>
        <dbReference type="SMART" id="SM00382"/>
    </source>
</evidence>
<protein>
    <submittedName>
        <fullName evidence="2">ATP-binding protein</fullName>
    </submittedName>
</protein>
<accession>A0ABS6YGX0</accession>
<evidence type="ECO:0000313" key="3">
    <source>
        <dbReference type="Proteomes" id="UP000788426"/>
    </source>
</evidence>
<sequence length="270" mass="30446">MTPVNYITQIEIDSLWDNNKHIVWNLNERVNILSGINGVGKTTILNKLIKCISNFNKTGSLQHQGVSLKVVPNDANNIRFGVIRSFDKPLPHADELLRNTGLWVSELDKQLYELQRQYLNYQVNIGNKMIEVLQSGSATAAEEAQQLAQPKTLFQNIIDSLFADTGKTIIRTANEVLFNMGNRQLDVHCLSSGEKQILIILLTVLVENSEPFVLLMDEPEASLHVDWQQQLIQLILQLNPNVQIILTTHSPAVIMNGWIDCVTEVNDIVK</sequence>
<dbReference type="Pfam" id="PF13304">
    <property type="entry name" value="AAA_21"/>
    <property type="match status" value="1"/>
</dbReference>
<dbReference type="EMBL" id="JAHXCT010000007">
    <property type="protein sequence ID" value="MBW4769969.1"/>
    <property type="molecule type" value="Genomic_DNA"/>
</dbReference>
<organism evidence="2 3">
    <name type="scientific">Hoylesella nanceiensis</name>
    <dbReference type="NCBI Taxonomy" id="425941"/>
    <lineage>
        <taxon>Bacteria</taxon>
        <taxon>Pseudomonadati</taxon>
        <taxon>Bacteroidota</taxon>
        <taxon>Bacteroidia</taxon>
        <taxon>Bacteroidales</taxon>
        <taxon>Prevotellaceae</taxon>
        <taxon>Hoylesella</taxon>
    </lineage>
</organism>
<dbReference type="InterPro" id="IPR051396">
    <property type="entry name" value="Bact_Antivir_Def_Nuclease"/>
</dbReference>
<evidence type="ECO:0000313" key="2">
    <source>
        <dbReference type="EMBL" id="MBW4769969.1"/>
    </source>
</evidence>
<keyword evidence="2" id="KW-0067">ATP-binding</keyword>
<proteinExistence type="predicted"/>
<dbReference type="PANTHER" id="PTHR43581">
    <property type="entry name" value="ATP/GTP PHOSPHATASE"/>
    <property type="match status" value="1"/>
</dbReference>
<gene>
    <name evidence="2" type="ORF">KZO38_09415</name>
</gene>
<dbReference type="Proteomes" id="UP000788426">
    <property type="component" value="Unassembled WGS sequence"/>
</dbReference>
<keyword evidence="3" id="KW-1185">Reference proteome</keyword>
<feature type="domain" description="AAA+ ATPase" evidence="1">
    <location>
        <begin position="27"/>
        <end position="269"/>
    </location>
</feature>
<dbReference type="SMART" id="SM00382">
    <property type="entry name" value="AAA"/>
    <property type="match status" value="1"/>
</dbReference>
<dbReference type="InterPro" id="IPR003959">
    <property type="entry name" value="ATPase_AAA_core"/>
</dbReference>
<keyword evidence="2" id="KW-0547">Nucleotide-binding</keyword>
<dbReference type="InterPro" id="IPR003593">
    <property type="entry name" value="AAA+_ATPase"/>
</dbReference>
<dbReference type="PANTHER" id="PTHR43581:SF2">
    <property type="entry name" value="EXCINUCLEASE ATPASE SUBUNIT"/>
    <property type="match status" value="1"/>
</dbReference>